<dbReference type="RefSeq" id="XP_040670803.1">
    <property type="nucleotide sequence ID" value="XM_040813086.1"/>
</dbReference>
<dbReference type="GeneID" id="63728597"/>
<dbReference type="VEuPathDB" id="FungiDB:ASPVEDRAFT_44591"/>
<name>A0A1L9PU47_ASPVE</name>
<feature type="compositionally biased region" description="Pro residues" evidence="1">
    <location>
        <begin position="12"/>
        <end position="21"/>
    </location>
</feature>
<organism evidence="2 3">
    <name type="scientific">Aspergillus versicolor CBS 583.65</name>
    <dbReference type="NCBI Taxonomy" id="1036611"/>
    <lineage>
        <taxon>Eukaryota</taxon>
        <taxon>Fungi</taxon>
        <taxon>Dikarya</taxon>
        <taxon>Ascomycota</taxon>
        <taxon>Pezizomycotina</taxon>
        <taxon>Eurotiomycetes</taxon>
        <taxon>Eurotiomycetidae</taxon>
        <taxon>Eurotiales</taxon>
        <taxon>Aspergillaceae</taxon>
        <taxon>Aspergillus</taxon>
        <taxon>Aspergillus subgen. Nidulantes</taxon>
    </lineage>
</organism>
<evidence type="ECO:0000313" key="3">
    <source>
        <dbReference type="Proteomes" id="UP000184073"/>
    </source>
</evidence>
<reference evidence="3" key="1">
    <citation type="journal article" date="2017" name="Genome Biol.">
        <title>Comparative genomics reveals high biological diversity and specific adaptations in the industrially and medically important fungal genus Aspergillus.</title>
        <authorList>
            <person name="de Vries R.P."/>
            <person name="Riley R."/>
            <person name="Wiebenga A."/>
            <person name="Aguilar-Osorio G."/>
            <person name="Amillis S."/>
            <person name="Uchima C.A."/>
            <person name="Anderluh G."/>
            <person name="Asadollahi M."/>
            <person name="Askin M."/>
            <person name="Barry K."/>
            <person name="Battaglia E."/>
            <person name="Bayram O."/>
            <person name="Benocci T."/>
            <person name="Braus-Stromeyer S.A."/>
            <person name="Caldana C."/>
            <person name="Canovas D."/>
            <person name="Cerqueira G.C."/>
            <person name="Chen F."/>
            <person name="Chen W."/>
            <person name="Choi C."/>
            <person name="Clum A."/>
            <person name="Dos Santos R.A."/>
            <person name="Damasio A.R."/>
            <person name="Diallinas G."/>
            <person name="Emri T."/>
            <person name="Fekete E."/>
            <person name="Flipphi M."/>
            <person name="Freyberg S."/>
            <person name="Gallo A."/>
            <person name="Gournas C."/>
            <person name="Habgood R."/>
            <person name="Hainaut M."/>
            <person name="Harispe M.L."/>
            <person name="Henrissat B."/>
            <person name="Hilden K.S."/>
            <person name="Hope R."/>
            <person name="Hossain A."/>
            <person name="Karabika E."/>
            <person name="Karaffa L."/>
            <person name="Karanyi Z."/>
            <person name="Krasevec N."/>
            <person name="Kuo A."/>
            <person name="Kusch H."/>
            <person name="LaButti K."/>
            <person name="Lagendijk E.L."/>
            <person name="Lapidus A."/>
            <person name="Levasseur A."/>
            <person name="Lindquist E."/>
            <person name="Lipzen A."/>
            <person name="Logrieco A.F."/>
            <person name="MacCabe A."/>
            <person name="Maekelae M.R."/>
            <person name="Malavazi I."/>
            <person name="Melin P."/>
            <person name="Meyer V."/>
            <person name="Mielnichuk N."/>
            <person name="Miskei M."/>
            <person name="Molnar A.P."/>
            <person name="Mule G."/>
            <person name="Ngan C.Y."/>
            <person name="Orejas M."/>
            <person name="Orosz E."/>
            <person name="Ouedraogo J.P."/>
            <person name="Overkamp K.M."/>
            <person name="Park H.-S."/>
            <person name="Perrone G."/>
            <person name="Piumi F."/>
            <person name="Punt P.J."/>
            <person name="Ram A.F."/>
            <person name="Ramon A."/>
            <person name="Rauscher S."/>
            <person name="Record E."/>
            <person name="Riano-Pachon D.M."/>
            <person name="Robert V."/>
            <person name="Roehrig J."/>
            <person name="Ruller R."/>
            <person name="Salamov A."/>
            <person name="Salih N.S."/>
            <person name="Samson R.A."/>
            <person name="Sandor E."/>
            <person name="Sanguinetti M."/>
            <person name="Schuetze T."/>
            <person name="Sepcic K."/>
            <person name="Shelest E."/>
            <person name="Sherlock G."/>
            <person name="Sophianopoulou V."/>
            <person name="Squina F.M."/>
            <person name="Sun H."/>
            <person name="Susca A."/>
            <person name="Todd R.B."/>
            <person name="Tsang A."/>
            <person name="Unkles S.E."/>
            <person name="van de Wiele N."/>
            <person name="van Rossen-Uffink D."/>
            <person name="Oliveira J.V."/>
            <person name="Vesth T.C."/>
            <person name="Visser J."/>
            <person name="Yu J.-H."/>
            <person name="Zhou M."/>
            <person name="Andersen M.R."/>
            <person name="Archer D.B."/>
            <person name="Baker S.E."/>
            <person name="Benoit I."/>
            <person name="Brakhage A.A."/>
            <person name="Braus G.H."/>
            <person name="Fischer R."/>
            <person name="Frisvad J.C."/>
            <person name="Goldman G.H."/>
            <person name="Houbraken J."/>
            <person name="Oakley B."/>
            <person name="Pocsi I."/>
            <person name="Scazzocchio C."/>
            <person name="Seiboth B."/>
            <person name="vanKuyk P.A."/>
            <person name="Wortman J."/>
            <person name="Dyer P.S."/>
            <person name="Grigoriev I.V."/>
        </authorList>
    </citation>
    <scope>NUCLEOTIDE SEQUENCE [LARGE SCALE GENOMIC DNA]</scope>
    <source>
        <strain evidence="3">CBS 583.65</strain>
    </source>
</reference>
<dbReference type="Proteomes" id="UP000184073">
    <property type="component" value="Unassembled WGS sequence"/>
</dbReference>
<dbReference type="OrthoDB" id="4481932at2759"/>
<sequence length="182" mass="20674">MSNSTKKVPYKVYPPPAPPKPPKTRISHQLYLGIRPASDSAPAHFGIIVRFPEHHPDGGDCAWYHCMGSGSRESPYRRIVNAPKTFEDATFKRRVPIGALHETKLKSFLRAFKKTKPQPAELFVSSFLYRLGRVGVLKEYELVHFLRELDVSVQGLESDPEYESDPELEHAVTSRLLYPSEI</sequence>
<proteinExistence type="predicted"/>
<keyword evidence="3" id="KW-1185">Reference proteome</keyword>
<dbReference type="AlphaFoldDB" id="A0A1L9PU47"/>
<feature type="compositionally biased region" description="Low complexity" evidence="1">
    <location>
        <begin position="1"/>
        <end position="11"/>
    </location>
</feature>
<feature type="region of interest" description="Disordered" evidence="1">
    <location>
        <begin position="1"/>
        <end position="24"/>
    </location>
</feature>
<evidence type="ECO:0000313" key="2">
    <source>
        <dbReference type="EMBL" id="OJJ05041.1"/>
    </source>
</evidence>
<protein>
    <submittedName>
        <fullName evidence="2">Uncharacterized protein</fullName>
    </submittedName>
</protein>
<dbReference type="EMBL" id="KV878132">
    <property type="protein sequence ID" value="OJJ05041.1"/>
    <property type="molecule type" value="Genomic_DNA"/>
</dbReference>
<accession>A0A1L9PU47</accession>
<evidence type="ECO:0000256" key="1">
    <source>
        <dbReference type="SAM" id="MobiDB-lite"/>
    </source>
</evidence>
<gene>
    <name evidence="2" type="ORF">ASPVEDRAFT_44591</name>
</gene>